<feature type="transmembrane region" description="Helical" evidence="1">
    <location>
        <begin position="20"/>
        <end position="45"/>
    </location>
</feature>
<gene>
    <name evidence="2" type="ORF">PFRI_14770</name>
</gene>
<evidence type="ECO:0000313" key="2">
    <source>
        <dbReference type="EMBL" id="OJI94291.1"/>
    </source>
</evidence>
<evidence type="ECO:0000313" key="3">
    <source>
        <dbReference type="Proteomes" id="UP000184514"/>
    </source>
</evidence>
<dbReference type="Proteomes" id="UP000184514">
    <property type="component" value="Unassembled WGS sequence"/>
</dbReference>
<reference evidence="2 3" key="1">
    <citation type="submission" date="2016-10" db="EMBL/GenBank/DDBJ databases">
        <title>Genome sequence of Planktotalea frisia SH6-1.</title>
        <authorList>
            <person name="Poehlein A."/>
            <person name="Bakenhus I."/>
            <person name="Voget S."/>
            <person name="Brinkhoff T."/>
            <person name="Simon M."/>
        </authorList>
    </citation>
    <scope>NUCLEOTIDE SEQUENCE [LARGE SCALE GENOMIC DNA]</scope>
    <source>
        <strain evidence="2 3">SH6-1</strain>
    </source>
</reference>
<sequence>MDEPMLPPEQEIEEPAQLRFLRRLVTVLTTVMIGGVVLIIALLVIRLNEKPSMLPELVTLPEGVEAKAVTLGESWYGIVTQTDEILIFDRFTGKLRQRIQITPAQ</sequence>
<evidence type="ECO:0000256" key="1">
    <source>
        <dbReference type="SAM" id="Phobius"/>
    </source>
</evidence>
<keyword evidence="1" id="KW-0472">Membrane</keyword>
<name>A0A1L9NYH2_9RHOB</name>
<dbReference type="InterPro" id="IPR045519">
    <property type="entry name" value="DUF6476"/>
</dbReference>
<dbReference type="EMBL" id="MLCB01000110">
    <property type="protein sequence ID" value="OJI94291.1"/>
    <property type="molecule type" value="Genomic_DNA"/>
</dbReference>
<proteinExistence type="predicted"/>
<dbReference type="AlphaFoldDB" id="A0A1L9NYH2"/>
<comment type="caution">
    <text evidence="2">The sequence shown here is derived from an EMBL/GenBank/DDBJ whole genome shotgun (WGS) entry which is preliminary data.</text>
</comment>
<keyword evidence="3" id="KW-1185">Reference proteome</keyword>
<keyword evidence="1" id="KW-1133">Transmembrane helix</keyword>
<organism evidence="2 3">
    <name type="scientific">Planktotalea frisia</name>
    <dbReference type="NCBI Taxonomy" id="696762"/>
    <lineage>
        <taxon>Bacteria</taxon>
        <taxon>Pseudomonadati</taxon>
        <taxon>Pseudomonadota</taxon>
        <taxon>Alphaproteobacteria</taxon>
        <taxon>Rhodobacterales</taxon>
        <taxon>Paracoccaceae</taxon>
        <taxon>Planktotalea</taxon>
    </lineage>
</organism>
<dbReference type="Pfam" id="PF20082">
    <property type="entry name" value="DUF6476"/>
    <property type="match status" value="1"/>
</dbReference>
<accession>A0A1L9NYH2</accession>
<keyword evidence="1" id="KW-0812">Transmembrane</keyword>
<dbReference type="STRING" id="696762.PFRI_14770"/>
<protein>
    <submittedName>
        <fullName evidence="2">Uncharacterized protein</fullName>
    </submittedName>
</protein>
<dbReference type="RefSeq" id="WP_072630072.1">
    <property type="nucleotide sequence ID" value="NZ_QKZM01000175.1"/>
</dbReference>